<dbReference type="InterPro" id="IPR003594">
    <property type="entry name" value="HATPase_dom"/>
</dbReference>
<evidence type="ECO:0000259" key="23">
    <source>
        <dbReference type="PROSITE" id="PS50894"/>
    </source>
</evidence>
<evidence type="ECO:0000256" key="4">
    <source>
        <dbReference type="ARBA" id="ARBA00012438"/>
    </source>
</evidence>
<dbReference type="SUPFAM" id="SSF63829">
    <property type="entry name" value="Calcium-dependent phosphotriesterase"/>
    <property type="match status" value="2"/>
</dbReference>
<dbReference type="InterPro" id="IPR008207">
    <property type="entry name" value="Sig_transdc_His_kin_Hpt_dom"/>
</dbReference>
<keyword evidence="12" id="KW-0547">Nucleotide-binding</keyword>
<evidence type="ECO:0000259" key="21">
    <source>
        <dbReference type="PROSITE" id="PS50109"/>
    </source>
</evidence>
<dbReference type="SMART" id="SM00448">
    <property type="entry name" value="REC"/>
    <property type="match status" value="1"/>
</dbReference>
<evidence type="ECO:0000256" key="17">
    <source>
        <dbReference type="ARBA" id="ARBA00074306"/>
    </source>
</evidence>
<dbReference type="SUPFAM" id="SSF101898">
    <property type="entry name" value="NHL repeat"/>
    <property type="match status" value="1"/>
</dbReference>
<feature type="chain" id="PRO_5010304249" description="Circadian input-output histidine kinase CikA" evidence="20">
    <location>
        <begin position="29"/>
        <end position="1404"/>
    </location>
</feature>
<dbReference type="InterPro" id="IPR005467">
    <property type="entry name" value="His_kinase_dom"/>
</dbReference>
<dbReference type="CDD" id="cd16922">
    <property type="entry name" value="HATPase_EvgS-ArcB-TorS-like"/>
    <property type="match status" value="1"/>
</dbReference>
<dbReference type="InterPro" id="IPR013783">
    <property type="entry name" value="Ig-like_fold"/>
</dbReference>
<dbReference type="PROSITE" id="PS50110">
    <property type="entry name" value="RESPONSE_REGULATORY"/>
    <property type="match status" value="1"/>
</dbReference>
<dbReference type="InterPro" id="IPR015943">
    <property type="entry name" value="WD40/YVTN_repeat-like_dom_sf"/>
</dbReference>
<evidence type="ECO:0000313" key="25">
    <source>
        <dbReference type="Proteomes" id="UP000182624"/>
    </source>
</evidence>
<dbReference type="RefSeq" id="WP_074886162.1">
    <property type="nucleotide sequence ID" value="NZ_FOXO01000008.1"/>
</dbReference>
<dbReference type="CDD" id="cd00082">
    <property type="entry name" value="HisKA"/>
    <property type="match status" value="1"/>
</dbReference>
<dbReference type="InterPro" id="IPR011110">
    <property type="entry name" value="Reg_prop"/>
</dbReference>
<evidence type="ECO:0000256" key="10">
    <source>
        <dbReference type="ARBA" id="ARBA00022692"/>
    </source>
</evidence>
<dbReference type="SUPFAM" id="SSF52172">
    <property type="entry name" value="CheY-like"/>
    <property type="match status" value="1"/>
</dbReference>
<dbReference type="SMART" id="SM00388">
    <property type="entry name" value="HisKA"/>
    <property type="match status" value="1"/>
</dbReference>
<dbReference type="GO" id="GO:0000155">
    <property type="term" value="F:phosphorelay sensor kinase activity"/>
    <property type="evidence" value="ECO:0007669"/>
    <property type="project" value="InterPro"/>
</dbReference>
<dbReference type="EMBL" id="FOXO01000008">
    <property type="protein sequence ID" value="SFP78452.1"/>
    <property type="molecule type" value="Genomic_DNA"/>
</dbReference>
<dbReference type="Gene3D" id="1.10.287.130">
    <property type="match status" value="1"/>
</dbReference>
<evidence type="ECO:0000313" key="24">
    <source>
        <dbReference type="EMBL" id="SFP78452.1"/>
    </source>
</evidence>
<evidence type="ECO:0000256" key="7">
    <source>
        <dbReference type="ARBA" id="ARBA00022519"/>
    </source>
</evidence>
<keyword evidence="7" id="KW-0997">Cell inner membrane</keyword>
<dbReference type="InterPro" id="IPR036890">
    <property type="entry name" value="HATPase_C_sf"/>
</dbReference>
<dbReference type="Pfam" id="PF07494">
    <property type="entry name" value="Reg_prop"/>
    <property type="match status" value="1"/>
</dbReference>
<gene>
    <name evidence="24" type="ORF">SAMN04487928_10829</name>
</gene>
<evidence type="ECO:0000256" key="8">
    <source>
        <dbReference type="ARBA" id="ARBA00022553"/>
    </source>
</evidence>
<dbReference type="PROSITE" id="PS50109">
    <property type="entry name" value="HIS_KIN"/>
    <property type="match status" value="1"/>
</dbReference>
<dbReference type="SUPFAM" id="SSF55874">
    <property type="entry name" value="ATPase domain of HSP90 chaperone/DNA topoisomerase II/histidine kinase"/>
    <property type="match status" value="1"/>
</dbReference>
<dbReference type="PANTHER" id="PTHR43047">
    <property type="entry name" value="TWO-COMPONENT HISTIDINE PROTEIN KINASE"/>
    <property type="match status" value="1"/>
</dbReference>
<dbReference type="Proteomes" id="UP000182624">
    <property type="component" value="Unassembled WGS sequence"/>
</dbReference>
<evidence type="ECO:0000256" key="16">
    <source>
        <dbReference type="ARBA" id="ARBA00024867"/>
    </source>
</evidence>
<dbReference type="InterPro" id="IPR011006">
    <property type="entry name" value="CheY-like_superfamily"/>
</dbReference>
<dbReference type="InterPro" id="IPR003661">
    <property type="entry name" value="HisK_dim/P_dom"/>
</dbReference>
<feature type="domain" description="Histidine kinase" evidence="21">
    <location>
        <begin position="813"/>
        <end position="1041"/>
    </location>
</feature>
<keyword evidence="13" id="KW-1133">Transmembrane helix</keyword>
<dbReference type="Pfam" id="PF00072">
    <property type="entry name" value="Response_reg"/>
    <property type="match status" value="1"/>
</dbReference>
<keyword evidence="15" id="KW-0472">Membrane</keyword>
<dbReference type="SUPFAM" id="SSF47384">
    <property type="entry name" value="Homodimeric domain of signal transducing histidine kinase"/>
    <property type="match status" value="1"/>
</dbReference>
<evidence type="ECO:0000256" key="12">
    <source>
        <dbReference type="ARBA" id="ARBA00022840"/>
    </source>
</evidence>
<evidence type="ECO:0000256" key="9">
    <source>
        <dbReference type="ARBA" id="ARBA00022679"/>
    </source>
</evidence>
<dbReference type="Gene3D" id="3.30.565.10">
    <property type="entry name" value="Histidine kinase-like ATPase, C-terminal domain"/>
    <property type="match status" value="1"/>
</dbReference>
<feature type="domain" description="HPt" evidence="23">
    <location>
        <begin position="1233"/>
        <end position="1326"/>
    </location>
</feature>
<keyword evidence="12" id="KW-0067">ATP-binding</keyword>
<dbReference type="InterPro" id="IPR036097">
    <property type="entry name" value="HisK_dim/P_sf"/>
</dbReference>
<evidence type="ECO:0000256" key="3">
    <source>
        <dbReference type="ARBA" id="ARBA00006402"/>
    </source>
</evidence>
<dbReference type="Gene3D" id="2.130.10.10">
    <property type="entry name" value="YVTN repeat-like/Quinoprotein amine dehydrogenase"/>
    <property type="match status" value="3"/>
</dbReference>
<feature type="signal peptide" evidence="20">
    <location>
        <begin position="1"/>
        <end position="28"/>
    </location>
</feature>
<dbReference type="InterPro" id="IPR036641">
    <property type="entry name" value="HPT_dom_sf"/>
</dbReference>
<keyword evidence="14" id="KW-0902">Two-component regulatory system</keyword>
<comment type="subcellular location">
    <subcellularLocation>
        <location evidence="2">Cell inner membrane</location>
        <topology evidence="2">Multi-pass membrane protein</topology>
    </subcellularLocation>
</comment>
<protein>
    <recommendedName>
        <fullName evidence="17">Circadian input-output histidine kinase CikA</fullName>
        <ecNumber evidence="4">2.7.13.3</ecNumber>
    </recommendedName>
    <alternativeName>
        <fullName evidence="5">Stage 0 sporulation protein A homolog</fullName>
    </alternativeName>
</protein>
<dbReference type="OrthoDB" id="176203at2"/>
<proteinExistence type="inferred from homology"/>
<evidence type="ECO:0000256" key="18">
    <source>
        <dbReference type="PROSITE-ProRule" id="PRU00110"/>
    </source>
</evidence>
<dbReference type="Gene3D" id="3.40.50.2300">
    <property type="match status" value="1"/>
</dbReference>
<evidence type="ECO:0000256" key="6">
    <source>
        <dbReference type="ARBA" id="ARBA00022475"/>
    </source>
</evidence>
<evidence type="ECO:0000256" key="1">
    <source>
        <dbReference type="ARBA" id="ARBA00000085"/>
    </source>
</evidence>
<keyword evidence="20" id="KW-0732">Signal</keyword>
<comment type="similarity">
    <text evidence="3">In the N-terminal section; belongs to the phytochrome family.</text>
</comment>
<keyword evidence="10" id="KW-0812">Transmembrane</keyword>
<dbReference type="SUPFAM" id="SSF47226">
    <property type="entry name" value="Histidine-containing phosphotransfer domain, HPT domain"/>
    <property type="match status" value="1"/>
</dbReference>
<comment type="function">
    <text evidence="16">May play the central regulatory role in sporulation. It may be an element of the effector pathway responsible for the activation of sporulation genes in response to nutritional stress. Spo0A may act in concert with spo0H (a sigma factor) to control the expression of some genes that are critical to the sporulation process.</text>
</comment>
<evidence type="ECO:0000256" key="20">
    <source>
        <dbReference type="SAM" id="SignalP"/>
    </source>
</evidence>
<dbReference type="PANTHER" id="PTHR43047:SF72">
    <property type="entry name" value="OSMOSENSING HISTIDINE PROTEIN KINASE SLN1"/>
    <property type="match status" value="1"/>
</dbReference>
<keyword evidence="8 19" id="KW-0597">Phosphoprotein</keyword>
<evidence type="ECO:0000259" key="22">
    <source>
        <dbReference type="PROSITE" id="PS50110"/>
    </source>
</evidence>
<evidence type="ECO:0000256" key="14">
    <source>
        <dbReference type="ARBA" id="ARBA00023012"/>
    </source>
</evidence>
<dbReference type="InterPro" id="IPR001789">
    <property type="entry name" value="Sig_transdc_resp-reg_receiver"/>
</dbReference>
<dbReference type="Pfam" id="PF02518">
    <property type="entry name" value="HATPase_c"/>
    <property type="match status" value="1"/>
</dbReference>
<evidence type="ECO:0000256" key="5">
    <source>
        <dbReference type="ARBA" id="ARBA00018672"/>
    </source>
</evidence>
<evidence type="ECO:0000256" key="2">
    <source>
        <dbReference type="ARBA" id="ARBA00004429"/>
    </source>
</evidence>
<dbReference type="Gene3D" id="1.20.120.160">
    <property type="entry name" value="HPT domain"/>
    <property type="match status" value="1"/>
</dbReference>
<dbReference type="SMART" id="SM00387">
    <property type="entry name" value="HATPase_c"/>
    <property type="match status" value="1"/>
</dbReference>
<feature type="modified residue" description="Phosphohistidine" evidence="18">
    <location>
        <position position="1272"/>
    </location>
</feature>
<evidence type="ECO:0000256" key="19">
    <source>
        <dbReference type="PROSITE-ProRule" id="PRU00169"/>
    </source>
</evidence>
<keyword evidence="6" id="KW-1003">Cell membrane</keyword>
<name>A0A1I5T5Y0_9FIRM</name>
<sequence>MLSINLRKIVIRYLFLLFFFLMPLSANAEEENVGGAMAATGQVKGIGYATKLYNSSNGLPTSDANCILSSSDGYIWVGGYAGLMKYDGITFERQDSTNGLTNANALLEDHKHRLWVGTNDNGIVVIDNGNTIRYSYLDGLKSSTMRTLAESIDGNVYAGSTNGISYVDEYMKLHLVDDSLLTDTYIIRLIADSDGRVYGCNRIGEVFCIENGEIISCYSSEDLGIDNITTIFVDPDSKGYLYYGTTNDLVYYGRYGSKGMGLKRVSVSPASDISWIGKAADRVWVMSGSVVGYLDKNNRYITLDNLPLTSLIGSMIEDYEGNLWFTSTRQGIMKVVANSFVNISDQSNAGNEVVNATCASNGSLYIGTEKGLEVVTSGNHKIENALTEELADVRIRCIVEDNEKNLWIGTFTKDKGLICYTPKGEILKFDEKSGFICNEIRSITLRGDGSVLVATNRGLAVIKDKAVVDTIGKETISNTLLLTSCEGPNGDIYIGSDGDGIYIVDKDHNVKRLGRDEGLTSDVIMRIKYDEKRQVYWVITSNALCYMRDEKIYNLAKFPYSNNYDIFFSKSGDAWVLASNGIYVANVEDIMSGKEFKYQFFDASSGLPSVPTGNSYSDIDDDGNLFICGRSGVSSVNIDEYQDREAHVKIYIKSITCDDKQVKQREDGTYVIPASKGRIQINASILNYTLINPLVRIYLEGSRDEGVTMFQNSMSALTYTSLPYGNYKLHVQLQSQSNGNVYQDEVFYIKKEARLTEIVAVKVTFGIIGAIIIAVIVWQILRGTIIRRQYEQIRVAKEDAERANSAKSRFLANMSHEIRTPINTIMGMDEMIMRQDPDGVPKEYYQSIMSYASDIKRASESLLGLINDVLDLSKIESGKVHLVEEEYDLVELLRAIIPMIRVRSNLKNLDFKVDVDEKLPKKLYGDDGKIKQVVLNLLTNAVKYTEEGEFILKVEKVWEDKENCRLRFVVKDTGIGVKQEDIEKLFSAFERFEENRNRSIQGTGLGLHISKQFAELMKGDLRCESEYGRGSTFTFEVEQRIVDGSDIGEFTESSGEIHIGPYVPEVYAPDAKVLVVDDDAMNRQVISGLLSRTGLRLTTATNGKECLEKLKENSFHLVLLDHMMPVMDGIETIKEIRKYYPDLPVLMLTANAANSGNEFYLSHGFNGYLPKPINGADLEKAIKKYIPKNLLKEEVPEEFREKQVDMGTDMGELSWVKDIDDISVEEGILNCGGKDAFVSALTLFANTVSDNSDVIEKAFAEKDIKAFTIKVHALKSAARLVGANELSELAKKLEAAGNNNDTEFINEKTKLLLEKYRGFKEKLKGLLEKEVDNSDKEPIPEEELREAYEALNEFVTQMEYDGAIMVVEQVKKYKLPEKDKKKFDNIEHALKQFDWDKVEDELKT</sequence>
<organism evidence="24 25">
    <name type="scientific">Butyrivibrio proteoclasticus</name>
    <dbReference type="NCBI Taxonomy" id="43305"/>
    <lineage>
        <taxon>Bacteria</taxon>
        <taxon>Bacillati</taxon>
        <taxon>Bacillota</taxon>
        <taxon>Clostridia</taxon>
        <taxon>Lachnospirales</taxon>
        <taxon>Lachnospiraceae</taxon>
        <taxon>Butyrivibrio</taxon>
    </lineage>
</organism>
<dbReference type="PRINTS" id="PR00344">
    <property type="entry name" value="BCTRLSENSOR"/>
</dbReference>
<dbReference type="PROSITE" id="PS50894">
    <property type="entry name" value="HPT"/>
    <property type="match status" value="1"/>
</dbReference>
<dbReference type="GO" id="GO:0009927">
    <property type="term" value="F:histidine phosphotransfer kinase activity"/>
    <property type="evidence" value="ECO:0007669"/>
    <property type="project" value="TreeGrafter"/>
</dbReference>
<dbReference type="Pfam" id="PF01627">
    <property type="entry name" value="Hpt"/>
    <property type="match status" value="1"/>
</dbReference>
<keyword evidence="25" id="KW-1185">Reference proteome</keyword>
<dbReference type="CDD" id="cd17546">
    <property type="entry name" value="REC_hyHK_CKI1_RcsC-like"/>
    <property type="match status" value="1"/>
</dbReference>
<comment type="catalytic activity">
    <reaction evidence="1">
        <text>ATP + protein L-histidine = ADP + protein N-phospho-L-histidine.</text>
        <dbReference type="EC" id="2.7.13.3"/>
    </reaction>
</comment>
<feature type="modified residue" description="4-aspartylphosphate" evidence="19">
    <location>
        <position position="1121"/>
    </location>
</feature>
<reference evidence="25" key="1">
    <citation type="submission" date="2016-10" db="EMBL/GenBank/DDBJ databases">
        <authorList>
            <person name="Varghese N."/>
            <person name="Submissions S."/>
        </authorList>
    </citation>
    <scope>NUCLEOTIDE SEQUENCE [LARGE SCALE GENOMIC DNA]</scope>
    <source>
        <strain evidence="25">P18</strain>
    </source>
</reference>
<dbReference type="Gene3D" id="2.60.40.10">
    <property type="entry name" value="Immunoglobulins"/>
    <property type="match status" value="1"/>
</dbReference>
<dbReference type="Pfam" id="PF00512">
    <property type="entry name" value="HisKA"/>
    <property type="match status" value="1"/>
</dbReference>
<evidence type="ECO:0000256" key="13">
    <source>
        <dbReference type="ARBA" id="ARBA00022989"/>
    </source>
</evidence>
<evidence type="ECO:0000256" key="15">
    <source>
        <dbReference type="ARBA" id="ARBA00023136"/>
    </source>
</evidence>
<dbReference type="InterPro" id="IPR004358">
    <property type="entry name" value="Sig_transdc_His_kin-like_C"/>
</dbReference>
<dbReference type="FunFam" id="3.30.565.10:FF:000010">
    <property type="entry name" value="Sensor histidine kinase RcsC"/>
    <property type="match status" value="1"/>
</dbReference>
<evidence type="ECO:0000256" key="11">
    <source>
        <dbReference type="ARBA" id="ARBA00022777"/>
    </source>
</evidence>
<accession>A0A1I5T5Y0</accession>
<dbReference type="GO" id="GO:0005886">
    <property type="term" value="C:plasma membrane"/>
    <property type="evidence" value="ECO:0007669"/>
    <property type="project" value="UniProtKB-SubCell"/>
</dbReference>
<dbReference type="EC" id="2.7.13.3" evidence="4"/>
<keyword evidence="11 24" id="KW-0418">Kinase</keyword>
<keyword evidence="9" id="KW-0808">Transferase</keyword>
<feature type="domain" description="Response regulatory" evidence="22">
    <location>
        <begin position="1072"/>
        <end position="1186"/>
    </location>
</feature>